<dbReference type="AlphaFoldDB" id="A0A317VJT3"/>
<reference evidence="2 3" key="1">
    <citation type="submission" date="2016-12" db="EMBL/GenBank/DDBJ databases">
        <title>The genomes of Aspergillus section Nigri reveals drivers in fungal speciation.</title>
        <authorList>
            <consortium name="DOE Joint Genome Institute"/>
            <person name="Vesth T.C."/>
            <person name="Nybo J."/>
            <person name="Theobald S."/>
            <person name="Brandl J."/>
            <person name="Frisvad J.C."/>
            <person name="Nielsen K.F."/>
            <person name="Lyhne E.K."/>
            <person name="Kogle M.E."/>
            <person name="Kuo A."/>
            <person name="Riley R."/>
            <person name="Clum A."/>
            <person name="Nolan M."/>
            <person name="Lipzen A."/>
            <person name="Salamov A."/>
            <person name="Henrissat B."/>
            <person name="Wiebenga A."/>
            <person name="De Vries R.P."/>
            <person name="Grigoriev I.V."/>
            <person name="Mortensen U.H."/>
            <person name="Andersen M.R."/>
            <person name="Baker S.E."/>
        </authorList>
    </citation>
    <scope>NUCLEOTIDE SEQUENCE [LARGE SCALE GENOMIC DNA]</scope>
    <source>
        <strain evidence="2 3">CBS 115572</strain>
    </source>
</reference>
<dbReference type="EMBL" id="MSFK01000030">
    <property type="protein sequence ID" value="PWY74593.1"/>
    <property type="molecule type" value="Genomic_DNA"/>
</dbReference>
<feature type="region of interest" description="Disordered" evidence="1">
    <location>
        <begin position="46"/>
        <end position="70"/>
    </location>
</feature>
<evidence type="ECO:0000256" key="1">
    <source>
        <dbReference type="SAM" id="MobiDB-lite"/>
    </source>
</evidence>
<organism evidence="2 3">
    <name type="scientific">Aspergillus sclerotioniger CBS 115572</name>
    <dbReference type="NCBI Taxonomy" id="1450535"/>
    <lineage>
        <taxon>Eukaryota</taxon>
        <taxon>Fungi</taxon>
        <taxon>Dikarya</taxon>
        <taxon>Ascomycota</taxon>
        <taxon>Pezizomycotina</taxon>
        <taxon>Eurotiomycetes</taxon>
        <taxon>Eurotiomycetidae</taxon>
        <taxon>Eurotiales</taxon>
        <taxon>Aspergillaceae</taxon>
        <taxon>Aspergillus</taxon>
        <taxon>Aspergillus subgen. Circumdati</taxon>
    </lineage>
</organism>
<dbReference type="GeneID" id="37119567"/>
<dbReference type="RefSeq" id="XP_025463786.1">
    <property type="nucleotide sequence ID" value="XM_025617424.1"/>
</dbReference>
<sequence>MNCSTENRARLDAVTAIERSLASGFLTQYTPGDLGAHHVEVSTMRLDGDRQPPSQSSFFEPYMGTLPQPDPEEEYPPFDENGGVFCTPIAWAQDIYQYLRAYLMDIAGQENPNDHIQLMQPGNFDYNLWEHDYHFNWRATSASKVPDGPWLKCMILNDIQGSDKITRGELLCICQIMIKGLGTYENHVMAPVLLLSFMGPRHGRVLLAHHDGNKLVIYRTELFDFQSRNVSAFKILARWWCSGGVGNTVTRKPNIVQKALKQ</sequence>
<dbReference type="OrthoDB" id="4453902at2759"/>
<keyword evidence="3" id="KW-1185">Reference proteome</keyword>
<proteinExistence type="predicted"/>
<evidence type="ECO:0000313" key="2">
    <source>
        <dbReference type="EMBL" id="PWY74593.1"/>
    </source>
</evidence>
<protein>
    <submittedName>
        <fullName evidence="2">Uncharacterized protein</fullName>
    </submittedName>
</protein>
<accession>A0A317VJT3</accession>
<comment type="caution">
    <text evidence="2">The sequence shown here is derived from an EMBL/GenBank/DDBJ whole genome shotgun (WGS) entry which is preliminary data.</text>
</comment>
<name>A0A317VJT3_9EURO</name>
<dbReference type="Proteomes" id="UP000246702">
    <property type="component" value="Unassembled WGS sequence"/>
</dbReference>
<gene>
    <name evidence="2" type="ORF">BO94DRAFT_627427</name>
</gene>
<evidence type="ECO:0000313" key="3">
    <source>
        <dbReference type="Proteomes" id="UP000246702"/>
    </source>
</evidence>